<evidence type="ECO:0000256" key="6">
    <source>
        <dbReference type="ARBA" id="ARBA00022989"/>
    </source>
</evidence>
<keyword evidence="4 10" id="KW-0812">Transmembrane</keyword>
<evidence type="ECO:0000256" key="7">
    <source>
        <dbReference type="ARBA" id="ARBA00023098"/>
    </source>
</evidence>
<keyword evidence="5 10" id="KW-0276">Fatty acid metabolism</keyword>
<keyword evidence="9 10" id="KW-0275">Fatty acid biosynthesis</keyword>
<feature type="transmembrane region" description="Helical" evidence="10">
    <location>
        <begin position="62"/>
        <end position="79"/>
    </location>
</feature>
<dbReference type="InterPro" id="IPR002076">
    <property type="entry name" value="ELO_fam"/>
</dbReference>
<keyword evidence="7 10" id="KW-0443">Lipid metabolism</keyword>
<evidence type="ECO:0000256" key="5">
    <source>
        <dbReference type="ARBA" id="ARBA00022832"/>
    </source>
</evidence>
<dbReference type="Proteomes" id="UP000837857">
    <property type="component" value="Chromosome 14"/>
</dbReference>
<evidence type="ECO:0000256" key="2">
    <source>
        <dbReference type="ARBA" id="ARBA00022516"/>
    </source>
</evidence>
<dbReference type="EMBL" id="OW152826">
    <property type="protein sequence ID" value="CAH2042674.1"/>
    <property type="molecule type" value="Genomic_DNA"/>
</dbReference>
<evidence type="ECO:0000313" key="11">
    <source>
        <dbReference type="EMBL" id="CAH2042674.1"/>
    </source>
</evidence>
<dbReference type="PANTHER" id="PTHR11157">
    <property type="entry name" value="FATTY ACID ACYL TRANSFERASE-RELATED"/>
    <property type="match status" value="1"/>
</dbReference>
<evidence type="ECO:0000256" key="10">
    <source>
        <dbReference type="RuleBase" id="RU361115"/>
    </source>
</evidence>
<comment type="similarity">
    <text evidence="10">Belongs to the ELO family.</text>
</comment>
<comment type="subcellular location">
    <subcellularLocation>
        <location evidence="1">Membrane</location>
        <topology evidence="1">Multi-pass membrane protein</topology>
    </subcellularLocation>
</comment>
<keyword evidence="8 10" id="KW-0472">Membrane</keyword>
<comment type="caution">
    <text evidence="10">Lacks conserved residue(s) required for the propagation of feature annotation.</text>
</comment>
<dbReference type="Pfam" id="PF01151">
    <property type="entry name" value="ELO"/>
    <property type="match status" value="1"/>
</dbReference>
<keyword evidence="12" id="KW-1185">Reference proteome</keyword>
<organism evidence="11 12">
    <name type="scientific">Iphiclides podalirius</name>
    <name type="common">scarce swallowtail</name>
    <dbReference type="NCBI Taxonomy" id="110791"/>
    <lineage>
        <taxon>Eukaryota</taxon>
        <taxon>Metazoa</taxon>
        <taxon>Ecdysozoa</taxon>
        <taxon>Arthropoda</taxon>
        <taxon>Hexapoda</taxon>
        <taxon>Insecta</taxon>
        <taxon>Pterygota</taxon>
        <taxon>Neoptera</taxon>
        <taxon>Endopterygota</taxon>
        <taxon>Lepidoptera</taxon>
        <taxon>Glossata</taxon>
        <taxon>Ditrysia</taxon>
        <taxon>Papilionoidea</taxon>
        <taxon>Papilionidae</taxon>
        <taxon>Papilioninae</taxon>
        <taxon>Iphiclides</taxon>
    </lineage>
</organism>
<keyword evidence="3 10" id="KW-0808">Transferase</keyword>
<evidence type="ECO:0000256" key="4">
    <source>
        <dbReference type="ARBA" id="ARBA00022692"/>
    </source>
</evidence>
<comment type="catalytic activity">
    <reaction evidence="10">
        <text>a very-long-chain acyl-CoA + malonyl-CoA + H(+) = a very-long-chain 3-oxoacyl-CoA + CO2 + CoA</text>
        <dbReference type="Rhea" id="RHEA:32727"/>
        <dbReference type="ChEBI" id="CHEBI:15378"/>
        <dbReference type="ChEBI" id="CHEBI:16526"/>
        <dbReference type="ChEBI" id="CHEBI:57287"/>
        <dbReference type="ChEBI" id="CHEBI:57384"/>
        <dbReference type="ChEBI" id="CHEBI:90725"/>
        <dbReference type="ChEBI" id="CHEBI:90736"/>
        <dbReference type="EC" id="2.3.1.199"/>
    </reaction>
</comment>
<accession>A0ABN8I1H5</accession>
<keyword evidence="2 10" id="KW-0444">Lipid biosynthesis</keyword>
<feature type="non-terminal residue" evidence="11">
    <location>
        <position position="1"/>
    </location>
</feature>
<keyword evidence="6 10" id="KW-1133">Transmembrane helix</keyword>
<reference evidence="11" key="1">
    <citation type="submission" date="2022-03" db="EMBL/GenBank/DDBJ databases">
        <authorList>
            <person name="Martin H S."/>
        </authorList>
    </citation>
    <scope>NUCLEOTIDE SEQUENCE</scope>
</reference>
<protein>
    <recommendedName>
        <fullName evidence="10">Elongation of very long chain fatty acids protein</fullName>
        <ecNumber evidence="10">2.3.1.199</ecNumber>
    </recommendedName>
    <alternativeName>
        <fullName evidence="10">Very-long-chain 3-oxoacyl-CoA synthase</fullName>
    </alternativeName>
</protein>
<dbReference type="PANTHER" id="PTHR11157:SF69">
    <property type="entry name" value="ELONGATION OF VERY LONG CHAIN FATTY ACIDS PROTEIN 7"/>
    <property type="match status" value="1"/>
</dbReference>
<name>A0ABN8I1H5_9NEOP</name>
<evidence type="ECO:0000256" key="1">
    <source>
        <dbReference type="ARBA" id="ARBA00004141"/>
    </source>
</evidence>
<evidence type="ECO:0000256" key="3">
    <source>
        <dbReference type="ARBA" id="ARBA00022679"/>
    </source>
</evidence>
<gene>
    <name evidence="11" type="ORF">IPOD504_LOCUS4002</name>
</gene>
<evidence type="ECO:0000256" key="8">
    <source>
        <dbReference type="ARBA" id="ARBA00023136"/>
    </source>
</evidence>
<evidence type="ECO:0000256" key="9">
    <source>
        <dbReference type="ARBA" id="ARBA00023160"/>
    </source>
</evidence>
<proteinExistence type="inferred from homology"/>
<evidence type="ECO:0000313" key="12">
    <source>
        <dbReference type="Proteomes" id="UP000837857"/>
    </source>
</evidence>
<sequence length="161" mass="19197">MTSGWTTNYHFGCVPPDYSTDPEPLRMHRYMWWTIVLKLMELFETVFFLLRKKERQAYFLHVYHHVSTLVIVWSATIYVEATLSDLFKIDLEGRLSKFEALYVHYDELQTEVETMADKPEEAFSAREQFEDEYYTLVARARQLLSNSGAASERFSRMWRVV</sequence>
<dbReference type="EC" id="2.3.1.199" evidence="10"/>
<feature type="transmembrane region" description="Helical" evidence="10">
    <location>
        <begin position="30"/>
        <end position="50"/>
    </location>
</feature>